<dbReference type="Proteomes" id="UP000337909">
    <property type="component" value="Unassembled WGS sequence"/>
</dbReference>
<gene>
    <name evidence="1" type="ORF">PS691_00771</name>
</gene>
<sequence length="147" mass="15873">MVDEGGLRSKVRLAVWITQCARRPETATAPRLAVAWRNGAPLRSCVIPASVVASAVFALTGQRLRELPLQLAGCEMKRHLFLGSIMLIGLGGYAPDLFAANEAALAAFTTVQKVFQSPRCQNCHIPGDSPLQFGLETTQPSVRDVEE</sequence>
<evidence type="ECO:0000313" key="2">
    <source>
        <dbReference type="Proteomes" id="UP000337909"/>
    </source>
</evidence>
<dbReference type="AlphaFoldDB" id="A0A5E7AEY5"/>
<accession>A0A5E7AEY5</accession>
<name>A0A5E7AEY5_PSEFL</name>
<protein>
    <submittedName>
        <fullName evidence="1">Uncharacterized protein</fullName>
    </submittedName>
</protein>
<organism evidence="1 2">
    <name type="scientific">Pseudomonas fluorescens</name>
    <dbReference type="NCBI Taxonomy" id="294"/>
    <lineage>
        <taxon>Bacteria</taxon>
        <taxon>Pseudomonadati</taxon>
        <taxon>Pseudomonadota</taxon>
        <taxon>Gammaproteobacteria</taxon>
        <taxon>Pseudomonadales</taxon>
        <taxon>Pseudomonadaceae</taxon>
        <taxon>Pseudomonas</taxon>
    </lineage>
</organism>
<proteinExistence type="predicted"/>
<evidence type="ECO:0000313" key="1">
    <source>
        <dbReference type="EMBL" id="VVN76690.1"/>
    </source>
</evidence>
<reference evidence="1 2" key="1">
    <citation type="submission" date="2019-09" db="EMBL/GenBank/DDBJ databases">
        <authorList>
            <person name="Chandra G."/>
            <person name="Truman W A."/>
        </authorList>
    </citation>
    <scope>NUCLEOTIDE SEQUENCE [LARGE SCALE GENOMIC DNA]</scope>
    <source>
        <strain evidence="1">PS691</strain>
    </source>
</reference>
<dbReference type="EMBL" id="CABVHQ010000005">
    <property type="protein sequence ID" value="VVN76690.1"/>
    <property type="molecule type" value="Genomic_DNA"/>
</dbReference>